<feature type="region of interest" description="Disordered" evidence="1">
    <location>
        <begin position="334"/>
        <end position="453"/>
    </location>
</feature>
<feature type="compositionally biased region" description="Basic and acidic residues" evidence="1">
    <location>
        <begin position="434"/>
        <end position="453"/>
    </location>
</feature>
<feature type="signal peptide" evidence="2">
    <location>
        <begin position="1"/>
        <end position="22"/>
    </location>
</feature>
<feature type="compositionally biased region" description="Basic and acidic residues" evidence="1">
    <location>
        <begin position="340"/>
        <end position="367"/>
    </location>
</feature>
<keyword evidence="2" id="KW-0732">Signal</keyword>
<dbReference type="AlphaFoldDB" id="A0A7S4SI83"/>
<name>A0A7S4SI83_9DINO</name>
<protein>
    <submittedName>
        <fullName evidence="3">Uncharacterized protein</fullName>
    </submittedName>
</protein>
<dbReference type="EMBL" id="HBNR01069946">
    <property type="protein sequence ID" value="CAE4644235.1"/>
    <property type="molecule type" value="Transcribed_RNA"/>
</dbReference>
<sequence>MARGTRSVLFAGALVLVWQSQGARLRARHESIEGEVEASHVRRATDASGPANATTALEVLENKSLTVREVKECLCHVGEFWHSRLNKCIKQGGWGYECGFFPREHHDRVCKDGLVCKPIGNKDTYISHGMYRGTAGSIPATCVDCTPEDKCQTGEERHREDCLMESKLSGEACATVRVVLPPARASATATRSHTAQVNVTKEASANATAEVPPDGQIIANATVTHEASAERTEESSHTAAREAEAAAEATECMTAAEAMRMFGHGEQQRLHVDLAAEIASAADAKVLELASEEAKKLAAEKGLLDAQEAANKTAGAKALEKARSKAEAAAQEAAAQEAEAGARKKAQEAAQKSAEEKAKEAAAKAKESTTQTVTTASTTQAVTTDSTTQAATTATTASTTQAAAAASTSQAPAPPQVPPGPPVLEPLVSPQAPVEDKNTYRKISDEDFEATRP</sequence>
<organism evidence="3">
    <name type="scientific">Alexandrium monilatum</name>
    <dbReference type="NCBI Taxonomy" id="311494"/>
    <lineage>
        <taxon>Eukaryota</taxon>
        <taxon>Sar</taxon>
        <taxon>Alveolata</taxon>
        <taxon>Dinophyceae</taxon>
        <taxon>Gonyaulacales</taxon>
        <taxon>Pyrocystaceae</taxon>
        <taxon>Alexandrium</taxon>
    </lineage>
</organism>
<reference evidence="3" key="1">
    <citation type="submission" date="2021-01" db="EMBL/GenBank/DDBJ databases">
        <authorList>
            <person name="Corre E."/>
            <person name="Pelletier E."/>
            <person name="Niang G."/>
            <person name="Scheremetjew M."/>
            <person name="Finn R."/>
            <person name="Kale V."/>
            <person name="Holt S."/>
            <person name="Cochrane G."/>
            <person name="Meng A."/>
            <person name="Brown T."/>
            <person name="Cohen L."/>
        </authorList>
    </citation>
    <scope>NUCLEOTIDE SEQUENCE</scope>
    <source>
        <strain evidence="3">CCMP3105</strain>
    </source>
</reference>
<proteinExistence type="predicted"/>
<evidence type="ECO:0000256" key="1">
    <source>
        <dbReference type="SAM" id="MobiDB-lite"/>
    </source>
</evidence>
<evidence type="ECO:0000256" key="2">
    <source>
        <dbReference type="SAM" id="SignalP"/>
    </source>
</evidence>
<evidence type="ECO:0000313" key="3">
    <source>
        <dbReference type="EMBL" id="CAE4644235.1"/>
    </source>
</evidence>
<feature type="compositionally biased region" description="Pro residues" evidence="1">
    <location>
        <begin position="412"/>
        <end position="424"/>
    </location>
</feature>
<accession>A0A7S4SI83</accession>
<gene>
    <name evidence="3" type="ORF">AMON00008_LOCUS49566</name>
</gene>
<feature type="compositionally biased region" description="Low complexity" evidence="1">
    <location>
        <begin position="368"/>
        <end position="411"/>
    </location>
</feature>
<feature type="chain" id="PRO_5031526931" evidence="2">
    <location>
        <begin position="23"/>
        <end position="453"/>
    </location>
</feature>